<dbReference type="AlphaFoldDB" id="A0AB73H3L0"/>
<proteinExistence type="predicted"/>
<sequence>LGAESALLHVRPLGFTDFIASAGTAQWGQVSGVMLFFGTGSFSFVNDPFDTAIQSLYGINDVSAGAITSALTRTNLQANTISSSGGARSLVLGASPAGGRGWYVDLPAGERMVGNPSVASGIVFIPTYVPNPNSVGCAAQGSNWLFGLNTRTGAAALDVARRNSPTGASFASGTAATSLTTQGTTPVKDVGISAIPRLTPAESGGAPPPGGSSCWMVISVAGADPMYVPYPCGRQSWRQVQ</sequence>
<name>A0AB73H3L0_9XANT</name>
<gene>
    <name evidence="1" type="ORF">FHR65_004590</name>
</gene>
<comment type="caution">
    <text evidence="1">The sequence shown here is derived from an EMBL/GenBank/DDBJ whole genome shotgun (WGS) entry which is preliminary data.</text>
</comment>
<dbReference type="EMBL" id="JACIIQ010000067">
    <property type="protein sequence ID" value="MBB5672974.1"/>
    <property type="molecule type" value="Genomic_DNA"/>
</dbReference>
<evidence type="ECO:0000313" key="1">
    <source>
        <dbReference type="EMBL" id="MBB5672974.1"/>
    </source>
</evidence>
<protein>
    <submittedName>
        <fullName evidence="1">Tfp pilus tip-associated adhesin PilY1</fullName>
    </submittedName>
</protein>
<feature type="non-terminal residue" evidence="1">
    <location>
        <position position="1"/>
    </location>
</feature>
<dbReference type="Proteomes" id="UP000528595">
    <property type="component" value="Unassembled WGS sequence"/>
</dbReference>
<reference evidence="1" key="1">
    <citation type="submission" date="2020-08" db="EMBL/GenBank/DDBJ databases">
        <title>Studying the diversity of plant-associated saprophytic bacteria and their role in host health and plant-pathogen interactions.</title>
        <authorList>
            <person name="Potnis N."/>
        </authorList>
    </citation>
    <scope>NUCLEOTIDE SEQUENCE</scope>
    <source>
        <strain evidence="1">F21</strain>
    </source>
</reference>
<accession>A0AB73H3L0</accession>
<organism evidence="1">
    <name type="scientific">Xanthomonas arboricola</name>
    <dbReference type="NCBI Taxonomy" id="56448"/>
    <lineage>
        <taxon>Bacteria</taxon>
        <taxon>Pseudomonadati</taxon>
        <taxon>Pseudomonadota</taxon>
        <taxon>Gammaproteobacteria</taxon>
        <taxon>Lysobacterales</taxon>
        <taxon>Lysobacteraceae</taxon>
        <taxon>Xanthomonas</taxon>
    </lineage>
</organism>